<comment type="caution">
    <text evidence="3">The sequence shown here is derived from an EMBL/GenBank/DDBJ whole genome shotgun (WGS) entry which is preliminary data.</text>
</comment>
<dbReference type="Proteomes" id="UP000663852">
    <property type="component" value="Unassembled WGS sequence"/>
</dbReference>
<dbReference type="AlphaFoldDB" id="A0A813PL42"/>
<evidence type="ECO:0000313" key="4">
    <source>
        <dbReference type="Proteomes" id="UP000663852"/>
    </source>
</evidence>
<organism evidence="3 4">
    <name type="scientific">Adineta ricciae</name>
    <name type="common">Rotifer</name>
    <dbReference type="NCBI Taxonomy" id="249248"/>
    <lineage>
        <taxon>Eukaryota</taxon>
        <taxon>Metazoa</taxon>
        <taxon>Spiralia</taxon>
        <taxon>Gnathifera</taxon>
        <taxon>Rotifera</taxon>
        <taxon>Eurotatoria</taxon>
        <taxon>Bdelloidea</taxon>
        <taxon>Adinetida</taxon>
        <taxon>Adinetidae</taxon>
        <taxon>Adineta</taxon>
    </lineage>
</organism>
<dbReference type="OrthoDB" id="10030166at2759"/>
<evidence type="ECO:0000256" key="2">
    <source>
        <dbReference type="SAM" id="Phobius"/>
    </source>
</evidence>
<keyword evidence="2" id="KW-0472">Membrane</keyword>
<name>A0A813PL42_ADIRI</name>
<reference evidence="3" key="1">
    <citation type="submission" date="2021-02" db="EMBL/GenBank/DDBJ databases">
        <authorList>
            <person name="Nowell W R."/>
        </authorList>
    </citation>
    <scope>NUCLEOTIDE SEQUENCE</scope>
</reference>
<protein>
    <submittedName>
        <fullName evidence="3">Uncharacterized protein</fullName>
    </submittedName>
</protein>
<sequence length="82" mass="9506">MTDRINEYLIIPYVSYIALGLVALIIISMVLFKLAARDNRFLFNSELYIYSRPDPNQRKNQVNKKQRVNTFLSPKPTPTADS</sequence>
<proteinExistence type="predicted"/>
<evidence type="ECO:0000313" key="3">
    <source>
        <dbReference type="EMBL" id="CAF0750420.1"/>
    </source>
</evidence>
<keyword evidence="2" id="KW-0812">Transmembrane</keyword>
<accession>A0A813PL42</accession>
<feature type="transmembrane region" description="Helical" evidence="2">
    <location>
        <begin position="13"/>
        <end position="32"/>
    </location>
</feature>
<feature type="region of interest" description="Disordered" evidence="1">
    <location>
        <begin position="56"/>
        <end position="82"/>
    </location>
</feature>
<keyword evidence="2" id="KW-1133">Transmembrane helix</keyword>
<dbReference type="EMBL" id="CAJNOJ010000005">
    <property type="protein sequence ID" value="CAF0750420.1"/>
    <property type="molecule type" value="Genomic_DNA"/>
</dbReference>
<evidence type="ECO:0000256" key="1">
    <source>
        <dbReference type="SAM" id="MobiDB-lite"/>
    </source>
</evidence>
<gene>
    <name evidence="3" type="ORF">EDS130_LOCUS2251</name>
</gene>